<feature type="transmembrane region" description="Helical" evidence="6">
    <location>
        <begin position="130"/>
        <end position="160"/>
    </location>
</feature>
<dbReference type="GO" id="GO:0008374">
    <property type="term" value="F:O-acyltransferase activity"/>
    <property type="evidence" value="ECO:0007669"/>
    <property type="project" value="TreeGrafter"/>
</dbReference>
<comment type="caution">
    <text evidence="7">The sequence shown here is derived from an EMBL/GenBank/DDBJ whole genome shotgun (WGS) entry which is preliminary data.</text>
</comment>
<evidence type="ECO:0000256" key="4">
    <source>
        <dbReference type="ARBA" id="ARBA00022989"/>
    </source>
</evidence>
<feature type="transmembrane region" description="Helical" evidence="6">
    <location>
        <begin position="312"/>
        <end position="333"/>
    </location>
</feature>
<sequence>MNKKKINKMTGNTMDKKKSQDILYKLKDSPSRWKTPEFYFYYFMFALNIPLMFRCAIKFSSPDNVNYPKYKDLLSDGWMFGRKADVSDSQTNTFRSFAFILLYVLLFHIAVSRIIQFLPYSISVKCRKIFSLVFSMIFLGVLYGTSIIKIMILLSINYYIAKCLRKSKMNPTLTWIFNIAILFLNDIYKGYKFSAIWSGLEFLDKNNGLMPRWDINYNYCVLRSISFNLDYYWCLKNKEESKDVEAKIIKDDGTKDYRARVKDSLLEMDYNFFNYLVYILYVPLYLAGPIITFNDFIYQINHRNNLPIKKTLIYAIRFVAVCILFEWTIHYMYVNAIIRRRAYENFTPFDFCMIAYFSLNNVWLKLLIIWRFFRLWAMADNIETIENMNRCMSNNYSMAGFWRAWHTSYNKWNIRYIYIPLGGNKSPIINNAIVFSFVAIWHDISLKLFEWSWLIIIFLIPETVCTNIISKKINHLPSYRHIKSFGAALNIILMITANMVGYVIGLDGAKEILGEIFALKHIVYWVYMLICIMVTTHVMFEIREEEKRRGIFKKY</sequence>
<dbReference type="PANTHER" id="PTHR13285:SF18">
    <property type="entry name" value="PROTEIN-CYSTEINE N-PALMITOYLTRANSFERASE RASP"/>
    <property type="match status" value="1"/>
</dbReference>
<evidence type="ECO:0000256" key="5">
    <source>
        <dbReference type="ARBA" id="ARBA00023136"/>
    </source>
</evidence>
<dbReference type="OrthoDB" id="420606at2759"/>
<feature type="transmembrane region" description="Helical" evidence="6">
    <location>
        <begin position="97"/>
        <end position="118"/>
    </location>
</feature>
<keyword evidence="8" id="KW-1185">Reference proteome</keyword>
<evidence type="ECO:0000256" key="3">
    <source>
        <dbReference type="ARBA" id="ARBA00022692"/>
    </source>
</evidence>
<dbReference type="AlphaFoldDB" id="A0A1Y2FBA5"/>
<name>A0A1Y2FBA5_9FUNG</name>
<feature type="transmembrane region" description="Helical" evidence="6">
    <location>
        <begin position="39"/>
        <end position="59"/>
    </location>
</feature>
<keyword evidence="5 6" id="KW-0472">Membrane</keyword>
<dbReference type="EMBL" id="MCOG01000011">
    <property type="protein sequence ID" value="ORY81198.1"/>
    <property type="molecule type" value="Genomic_DNA"/>
</dbReference>
<reference evidence="7 8" key="1">
    <citation type="submission" date="2016-08" db="EMBL/GenBank/DDBJ databases">
        <title>A Parts List for Fungal Cellulosomes Revealed by Comparative Genomics.</title>
        <authorList>
            <consortium name="DOE Joint Genome Institute"/>
            <person name="Haitjema C.H."/>
            <person name="Gilmore S.P."/>
            <person name="Henske J.K."/>
            <person name="Solomon K.V."/>
            <person name="De Groot R."/>
            <person name="Kuo A."/>
            <person name="Mondo S.J."/>
            <person name="Salamov A.A."/>
            <person name="Labutti K."/>
            <person name="Zhao Z."/>
            <person name="Chiniquy J."/>
            <person name="Barry K."/>
            <person name="Brewer H.M."/>
            <person name="Purvine S.O."/>
            <person name="Wright A.T."/>
            <person name="Boxma B."/>
            <person name="Van Alen T."/>
            <person name="Hackstein J.H."/>
            <person name="Baker S.E."/>
            <person name="Grigoriev I.V."/>
            <person name="O'Malley M.A."/>
        </authorList>
    </citation>
    <scope>NUCLEOTIDE SEQUENCE [LARGE SCALE GENOMIC DNA]</scope>
    <source>
        <strain evidence="7 8">G1</strain>
    </source>
</reference>
<dbReference type="GO" id="GO:0005783">
    <property type="term" value="C:endoplasmic reticulum"/>
    <property type="evidence" value="ECO:0007669"/>
    <property type="project" value="TreeGrafter"/>
</dbReference>
<dbReference type="GO" id="GO:0006506">
    <property type="term" value="P:GPI anchor biosynthetic process"/>
    <property type="evidence" value="ECO:0007669"/>
    <property type="project" value="TreeGrafter"/>
</dbReference>
<keyword evidence="3 6" id="KW-0812">Transmembrane</keyword>
<evidence type="ECO:0000313" key="8">
    <source>
        <dbReference type="Proteomes" id="UP000193920"/>
    </source>
</evidence>
<dbReference type="InterPro" id="IPR051085">
    <property type="entry name" value="MB_O-acyltransferase"/>
</dbReference>
<dbReference type="InterPro" id="IPR004299">
    <property type="entry name" value="MBOAT_fam"/>
</dbReference>
<feature type="transmembrane region" description="Helical" evidence="6">
    <location>
        <begin position="522"/>
        <end position="540"/>
    </location>
</feature>
<evidence type="ECO:0000256" key="2">
    <source>
        <dbReference type="ARBA" id="ARBA00010323"/>
    </source>
</evidence>
<dbReference type="Pfam" id="PF03062">
    <property type="entry name" value="MBOAT"/>
    <property type="match status" value="1"/>
</dbReference>
<comment type="subcellular location">
    <subcellularLocation>
        <location evidence="1">Membrane</location>
        <topology evidence="1">Multi-pass membrane protein</topology>
    </subcellularLocation>
</comment>
<feature type="transmembrane region" description="Helical" evidence="6">
    <location>
        <begin position="482"/>
        <end position="502"/>
    </location>
</feature>
<keyword evidence="4 6" id="KW-1133">Transmembrane helix</keyword>
<evidence type="ECO:0000256" key="1">
    <source>
        <dbReference type="ARBA" id="ARBA00004141"/>
    </source>
</evidence>
<accession>A0A1Y2FBA5</accession>
<organism evidence="7 8">
    <name type="scientific">Neocallimastix californiae</name>
    <dbReference type="NCBI Taxonomy" id="1754190"/>
    <lineage>
        <taxon>Eukaryota</taxon>
        <taxon>Fungi</taxon>
        <taxon>Fungi incertae sedis</taxon>
        <taxon>Chytridiomycota</taxon>
        <taxon>Chytridiomycota incertae sedis</taxon>
        <taxon>Neocallimastigomycetes</taxon>
        <taxon>Neocallimastigales</taxon>
        <taxon>Neocallimastigaceae</taxon>
        <taxon>Neocallimastix</taxon>
    </lineage>
</organism>
<gene>
    <name evidence="7" type="ORF">LY90DRAFT_664413</name>
</gene>
<protein>
    <submittedName>
        <fullName evidence="7">MBOAT-domain-containing protein</fullName>
    </submittedName>
</protein>
<dbReference type="GO" id="GO:0016020">
    <property type="term" value="C:membrane"/>
    <property type="evidence" value="ECO:0007669"/>
    <property type="project" value="UniProtKB-SubCell"/>
</dbReference>
<feature type="transmembrane region" description="Helical" evidence="6">
    <location>
        <begin position="451"/>
        <end position="470"/>
    </location>
</feature>
<dbReference type="Proteomes" id="UP000193920">
    <property type="component" value="Unassembled WGS sequence"/>
</dbReference>
<dbReference type="PANTHER" id="PTHR13285">
    <property type="entry name" value="ACYLTRANSFERASE"/>
    <property type="match status" value="1"/>
</dbReference>
<feature type="transmembrane region" description="Helical" evidence="6">
    <location>
        <begin position="172"/>
        <end position="188"/>
    </location>
</feature>
<dbReference type="STRING" id="1754190.A0A1Y2FBA5"/>
<comment type="similarity">
    <text evidence="2">Belongs to the membrane-bound acyltransferase family.</text>
</comment>
<feature type="transmembrane region" description="Helical" evidence="6">
    <location>
        <begin position="272"/>
        <end position="292"/>
    </location>
</feature>
<proteinExistence type="inferred from homology"/>
<evidence type="ECO:0000256" key="6">
    <source>
        <dbReference type="SAM" id="Phobius"/>
    </source>
</evidence>
<evidence type="ECO:0000313" key="7">
    <source>
        <dbReference type="EMBL" id="ORY81198.1"/>
    </source>
</evidence>